<feature type="domain" description="NAD-dependent epimerase/dehydratase" evidence="1">
    <location>
        <begin position="152"/>
        <end position="213"/>
    </location>
</feature>
<dbReference type="InterPro" id="IPR051783">
    <property type="entry name" value="NAD(P)-dependent_oxidoreduct"/>
</dbReference>
<dbReference type="InterPro" id="IPR036291">
    <property type="entry name" value="NAD(P)-bd_dom_sf"/>
</dbReference>
<dbReference type="InterPro" id="IPR001509">
    <property type="entry name" value="Epimerase_deHydtase"/>
</dbReference>
<dbReference type="EMBL" id="BAABGT010000013">
    <property type="protein sequence ID" value="GAA4538434.1"/>
    <property type="molecule type" value="Genomic_DNA"/>
</dbReference>
<comment type="caution">
    <text evidence="2">The sequence shown here is derived from an EMBL/GenBank/DDBJ whole genome shotgun (WGS) entry which is preliminary data.</text>
</comment>
<reference evidence="3" key="1">
    <citation type="journal article" date="2019" name="Int. J. Syst. Evol. Microbiol.">
        <title>The Global Catalogue of Microorganisms (GCM) 10K type strain sequencing project: providing services to taxonomists for standard genome sequencing and annotation.</title>
        <authorList>
            <consortium name="The Broad Institute Genomics Platform"/>
            <consortium name="The Broad Institute Genome Sequencing Center for Infectious Disease"/>
            <person name="Wu L."/>
            <person name="Ma J."/>
        </authorList>
    </citation>
    <scope>NUCLEOTIDE SEQUENCE [LARGE SCALE GENOMIC DNA]</scope>
    <source>
        <strain evidence="3">JCM 17906</strain>
    </source>
</reference>
<dbReference type="PANTHER" id="PTHR48079:SF6">
    <property type="entry name" value="NAD(P)-BINDING DOMAIN-CONTAINING PROTEIN-RELATED"/>
    <property type="match status" value="1"/>
</dbReference>
<name>A0ABP8RHV1_9PSEU</name>
<evidence type="ECO:0000313" key="3">
    <source>
        <dbReference type="Proteomes" id="UP001501598"/>
    </source>
</evidence>
<dbReference type="PANTHER" id="PTHR48079">
    <property type="entry name" value="PROTEIN YEEZ"/>
    <property type="match status" value="1"/>
</dbReference>
<evidence type="ECO:0000313" key="2">
    <source>
        <dbReference type="EMBL" id="GAA4538434.1"/>
    </source>
</evidence>
<accession>A0ABP8RHV1</accession>
<feature type="domain" description="NAD-dependent epimerase/dehydratase" evidence="1">
    <location>
        <begin position="3"/>
        <end position="73"/>
    </location>
</feature>
<organism evidence="2 3">
    <name type="scientific">Pseudonocardia xishanensis</name>
    <dbReference type="NCBI Taxonomy" id="630995"/>
    <lineage>
        <taxon>Bacteria</taxon>
        <taxon>Bacillati</taxon>
        <taxon>Actinomycetota</taxon>
        <taxon>Actinomycetes</taxon>
        <taxon>Pseudonocardiales</taxon>
        <taxon>Pseudonocardiaceae</taxon>
        <taxon>Pseudonocardia</taxon>
    </lineage>
</organism>
<proteinExistence type="predicted"/>
<sequence length="302" mass="30835">MRVLVTGASGFIGRAVVPELLAAGHDVAGLARSAASAATVGGLGATVVRGSVEDLGTLSVASAKADAVVHLAFRHDLAFAGRFAEAVASDLDAIEAIAAGLPEGGAITIAGATHGLEQDGAGVSTEHALPGALGAKRYPPTEAVLALGERGLRPSVVRLPPTVHGEGDAMFLPALIRNARERGVAGYPGDGQARWPAVHVLDAARLFRLAIEVAPPSSVLHAVAEEGIPVRAIADTLGRRLGVPTRSVPSEEVEAHFGFIGMVLGVDGPASSTLTRTLTGWEPRECGLLEDLDQEHYFATGG</sequence>
<dbReference type="Gene3D" id="3.40.50.720">
    <property type="entry name" value="NAD(P)-binding Rossmann-like Domain"/>
    <property type="match status" value="1"/>
</dbReference>
<dbReference type="SUPFAM" id="SSF51735">
    <property type="entry name" value="NAD(P)-binding Rossmann-fold domains"/>
    <property type="match status" value="1"/>
</dbReference>
<keyword evidence="3" id="KW-1185">Reference proteome</keyword>
<evidence type="ECO:0000259" key="1">
    <source>
        <dbReference type="Pfam" id="PF01370"/>
    </source>
</evidence>
<protein>
    <submittedName>
        <fullName evidence="2">SDR family oxidoreductase</fullName>
    </submittedName>
</protein>
<dbReference type="RefSeq" id="WP_345412860.1">
    <property type="nucleotide sequence ID" value="NZ_BAABGT010000013.1"/>
</dbReference>
<dbReference type="Proteomes" id="UP001501598">
    <property type="component" value="Unassembled WGS sequence"/>
</dbReference>
<dbReference type="Pfam" id="PF01370">
    <property type="entry name" value="Epimerase"/>
    <property type="match status" value="2"/>
</dbReference>
<gene>
    <name evidence="2" type="ORF">GCM10023175_08370</name>
</gene>
<dbReference type="CDD" id="cd05262">
    <property type="entry name" value="SDR_a7"/>
    <property type="match status" value="1"/>
</dbReference>